<evidence type="ECO:0000313" key="1">
    <source>
        <dbReference type="EMBL" id="KAK8971421.1"/>
    </source>
</evidence>
<reference evidence="1 2" key="1">
    <citation type="journal article" date="2022" name="Nat. Plants">
        <title>Genomes of leafy and leafless Platanthera orchids illuminate the evolution of mycoheterotrophy.</title>
        <authorList>
            <person name="Li M.H."/>
            <person name="Liu K.W."/>
            <person name="Li Z."/>
            <person name="Lu H.C."/>
            <person name="Ye Q.L."/>
            <person name="Zhang D."/>
            <person name="Wang J.Y."/>
            <person name="Li Y.F."/>
            <person name="Zhong Z.M."/>
            <person name="Liu X."/>
            <person name="Yu X."/>
            <person name="Liu D.K."/>
            <person name="Tu X.D."/>
            <person name="Liu B."/>
            <person name="Hao Y."/>
            <person name="Liao X.Y."/>
            <person name="Jiang Y.T."/>
            <person name="Sun W.H."/>
            <person name="Chen J."/>
            <person name="Chen Y.Q."/>
            <person name="Ai Y."/>
            <person name="Zhai J.W."/>
            <person name="Wu S.S."/>
            <person name="Zhou Z."/>
            <person name="Hsiao Y.Y."/>
            <person name="Wu W.L."/>
            <person name="Chen Y.Y."/>
            <person name="Lin Y.F."/>
            <person name="Hsu J.L."/>
            <person name="Li C.Y."/>
            <person name="Wang Z.W."/>
            <person name="Zhao X."/>
            <person name="Zhong W.Y."/>
            <person name="Ma X.K."/>
            <person name="Ma L."/>
            <person name="Huang J."/>
            <person name="Chen G.Z."/>
            <person name="Huang M.Z."/>
            <person name="Huang L."/>
            <person name="Peng D.H."/>
            <person name="Luo Y.B."/>
            <person name="Zou S.Q."/>
            <person name="Chen S.P."/>
            <person name="Lan S."/>
            <person name="Tsai W.C."/>
            <person name="Van de Peer Y."/>
            <person name="Liu Z.J."/>
        </authorList>
    </citation>
    <scope>NUCLEOTIDE SEQUENCE [LARGE SCALE GENOMIC DNA]</scope>
    <source>
        <strain evidence="1">Lor288</strain>
    </source>
</reference>
<organism evidence="1 2">
    <name type="scientific">Platanthera guangdongensis</name>
    <dbReference type="NCBI Taxonomy" id="2320717"/>
    <lineage>
        <taxon>Eukaryota</taxon>
        <taxon>Viridiplantae</taxon>
        <taxon>Streptophyta</taxon>
        <taxon>Embryophyta</taxon>
        <taxon>Tracheophyta</taxon>
        <taxon>Spermatophyta</taxon>
        <taxon>Magnoliopsida</taxon>
        <taxon>Liliopsida</taxon>
        <taxon>Asparagales</taxon>
        <taxon>Orchidaceae</taxon>
        <taxon>Orchidoideae</taxon>
        <taxon>Orchideae</taxon>
        <taxon>Orchidinae</taxon>
        <taxon>Platanthera</taxon>
    </lineage>
</organism>
<protein>
    <submittedName>
        <fullName evidence="1">Uncharacterized protein</fullName>
    </submittedName>
</protein>
<keyword evidence="2" id="KW-1185">Reference proteome</keyword>
<proteinExistence type="predicted"/>
<sequence length="257" mass="28877">MENYDTDFKGLDAAHISQSSISSAVHRIRQEDTITDSVVLGFPAFNVKGETSEGNVPKNVFMKNSKNTVKAATKSDLPVKIETMYFEDSEFSFYPEKNSYNKVNATAQSSLPINIVPKFFDDSDFCSSHEKNFNMVKSTAQSAVPVPIKIEQKSFEDSEFGFSHEKNLALLIKAKAEPPEETEASLVLGRYAEKLPNISQLRHINRHHDPIFCCRHLRLAAYRKIPPILDCDHPYCPNAASASSSNAIKYHSFHRSL</sequence>
<dbReference type="EMBL" id="JBBWWR010000001">
    <property type="protein sequence ID" value="KAK8971421.1"/>
    <property type="molecule type" value="Genomic_DNA"/>
</dbReference>
<name>A0ABR2N5L6_9ASPA</name>
<evidence type="ECO:0000313" key="2">
    <source>
        <dbReference type="Proteomes" id="UP001412067"/>
    </source>
</evidence>
<gene>
    <name evidence="1" type="ORF">KSP40_PGU020913</name>
</gene>
<dbReference type="Proteomes" id="UP001412067">
    <property type="component" value="Unassembled WGS sequence"/>
</dbReference>
<accession>A0ABR2N5L6</accession>
<comment type="caution">
    <text evidence="1">The sequence shown here is derived from an EMBL/GenBank/DDBJ whole genome shotgun (WGS) entry which is preliminary data.</text>
</comment>